<keyword evidence="1" id="KW-1133">Transmembrane helix</keyword>
<sequence length="64" mass="7756">MLTMNQLQVLPYQTIASSFFLLFFFLHMTRHKRVESSNLMSKAKLTCRDQFYITIRLFHLTIRK</sequence>
<feature type="transmembrane region" description="Helical" evidence="1">
    <location>
        <begin position="12"/>
        <end position="29"/>
    </location>
</feature>
<name>A0A1X2HRV0_SYNRA</name>
<evidence type="ECO:0000313" key="3">
    <source>
        <dbReference type="Proteomes" id="UP000242180"/>
    </source>
</evidence>
<dbReference type="InParanoid" id="A0A1X2HRV0"/>
<keyword evidence="3" id="KW-1185">Reference proteome</keyword>
<protein>
    <submittedName>
        <fullName evidence="2">Uncharacterized protein</fullName>
    </submittedName>
</protein>
<keyword evidence="1" id="KW-0812">Transmembrane</keyword>
<accession>A0A1X2HRV0</accession>
<organism evidence="2 3">
    <name type="scientific">Syncephalastrum racemosum</name>
    <name type="common">Filamentous fungus</name>
    <dbReference type="NCBI Taxonomy" id="13706"/>
    <lineage>
        <taxon>Eukaryota</taxon>
        <taxon>Fungi</taxon>
        <taxon>Fungi incertae sedis</taxon>
        <taxon>Mucoromycota</taxon>
        <taxon>Mucoromycotina</taxon>
        <taxon>Mucoromycetes</taxon>
        <taxon>Mucorales</taxon>
        <taxon>Syncephalastraceae</taxon>
        <taxon>Syncephalastrum</taxon>
    </lineage>
</organism>
<proteinExistence type="predicted"/>
<gene>
    <name evidence="2" type="ORF">BCR43DRAFT_481266</name>
</gene>
<keyword evidence="1" id="KW-0472">Membrane</keyword>
<evidence type="ECO:0000313" key="2">
    <source>
        <dbReference type="EMBL" id="ORZ02261.1"/>
    </source>
</evidence>
<dbReference type="AlphaFoldDB" id="A0A1X2HRV0"/>
<reference evidence="2 3" key="1">
    <citation type="submission" date="2016-07" db="EMBL/GenBank/DDBJ databases">
        <title>Pervasive Adenine N6-methylation of Active Genes in Fungi.</title>
        <authorList>
            <consortium name="DOE Joint Genome Institute"/>
            <person name="Mondo S.J."/>
            <person name="Dannebaum R.O."/>
            <person name="Kuo R.C."/>
            <person name="Labutti K."/>
            <person name="Haridas S."/>
            <person name="Kuo A."/>
            <person name="Salamov A."/>
            <person name="Ahrendt S.R."/>
            <person name="Lipzen A."/>
            <person name="Sullivan W."/>
            <person name="Andreopoulos W.B."/>
            <person name="Clum A."/>
            <person name="Lindquist E."/>
            <person name="Daum C."/>
            <person name="Ramamoorthy G.K."/>
            <person name="Gryganskyi A."/>
            <person name="Culley D."/>
            <person name="Magnuson J.K."/>
            <person name="James T.Y."/>
            <person name="O'Malley M.A."/>
            <person name="Stajich J.E."/>
            <person name="Spatafora J.W."/>
            <person name="Visel A."/>
            <person name="Grigoriev I.V."/>
        </authorList>
    </citation>
    <scope>NUCLEOTIDE SEQUENCE [LARGE SCALE GENOMIC DNA]</scope>
    <source>
        <strain evidence="2 3">NRRL 2496</strain>
    </source>
</reference>
<dbReference type="Proteomes" id="UP000242180">
    <property type="component" value="Unassembled WGS sequence"/>
</dbReference>
<evidence type="ECO:0000256" key="1">
    <source>
        <dbReference type="SAM" id="Phobius"/>
    </source>
</evidence>
<comment type="caution">
    <text evidence="2">The sequence shown here is derived from an EMBL/GenBank/DDBJ whole genome shotgun (WGS) entry which is preliminary data.</text>
</comment>
<dbReference type="EMBL" id="MCGN01000001">
    <property type="protein sequence ID" value="ORZ02261.1"/>
    <property type="molecule type" value="Genomic_DNA"/>
</dbReference>